<reference evidence="1" key="1">
    <citation type="submission" date="2020-02" db="EMBL/GenBank/DDBJ databases">
        <authorList>
            <person name="Meier V. D."/>
        </authorList>
    </citation>
    <scope>NUCLEOTIDE SEQUENCE</scope>
    <source>
        <strain evidence="1">AVDCRST_MAG93</strain>
    </source>
</reference>
<sequence>MTGTHEPEQDALFQIEGPDEDGCVWACSNEGREIWCRNLGPADKVAEVMSQWLASYDDGERI</sequence>
<protein>
    <submittedName>
        <fullName evidence="1">Uncharacterized protein</fullName>
    </submittedName>
</protein>
<dbReference type="AlphaFoldDB" id="A0A6J4HBA2"/>
<dbReference type="EMBL" id="CADCTR010000094">
    <property type="protein sequence ID" value="CAA9217437.1"/>
    <property type="molecule type" value="Genomic_DNA"/>
</dbReference>
<proteinExistence type="predicted"/>
<gene>
    <name evidence="1" type="ORF">AVDCRST_MAG93-291</name>
</gene>
<accession>A0A6J4HBA2</accession>
<organism evidence="1">
    <name type="scientific">uncultured Chloroflexia bacterium</name>
    <dbReference type="NCBI Taxonomy" id="1672391"/>
    <lineage>
        <taxon>Bacteria</taxon>
        <taxon>Bacillati</taxon>
        <taxon>Chloroflexota</taxon>
        <taxon>Chloroflexia</taxon>
        <taxon>environmental samples</taxon>
    </lineage>
</organism>
<evidence type="ECO:0000313" key="1">
    <source>
        <dbReference type="EMBL" id="CAA9217437.1"/>
    </source>
</evidence>
<name>A0A6J4HBA2_9CHLR</name>